<evidence type="ECO:0000313" key="2">
    <source>
        <dbReference type="EMBL" id="CAL4235793.1"/>
    </source>
</evidence>
<comment type="caution">
    <text evidence="2">The sequence shown here is derived from an EMBL/GenBank/DDBJ whole genome shotgun (WGS) entry which is preliminary data.</text>
</comment>
<dbReference type="AlphaFoldDB" id="A0AAV2SPX5"/>
<feature type="compositionally biased region" description="Basic and acidic residues" evidence="1">
    <location>
        <begin position="213"/>
        <end position="226"/>
    </location>
</feature>
<keyword evidence="3" id="KW-1185">Reference proteome</keyword>
<feature type="non-terminal residue" evidence="2">
    <location>
        <position position="1"/>
    </location>
</feature>
<feature type="non-terminal residue" evidence="2">
    <location>
        <position position="262"/>
    </location>
</feature>
<protein>
    <submittedName>
        <fullName evidence="2">Uncharacterized protein</fullName>
    </submittedName>
</protein>
<proteinExistence type="predicted"/>
<reference evidence="2 3" key="1">
    <citation type="submission" date="2024-05" db="EMBL/GenBank/DDBJ databases">
        <authorList>
            <person name="Wallberg A."/>
        </authorList>
    </citation>
    <scope>NUCLEOTIDE SEQUENCE [LARGE SCALE GENOMIC DNA]</scope>
</reference>
<sequence>GEMHSNICNLIKKWQEDVKKTVKATSNLFLAESDPLHSVNSFQKREEVTDYQKQNNSDFSKITLRGNVSLTGKTSSKTAESIKDITGNVVKIMKNSILIKFSHNPMKVFDAVAKCSLSNLFLNGVRYGITTKKNIYSHLYSKKSLHGMVRKLDTAQNVESIEVNYTMIFGWIGRKPSHENLHEYVKDTPRQNQTDANRSQANVSSAGSPVNSAKEKKINESYSKDPKPKKNVKLLLFKTQFIYLDIIYFHNVKDLGRYSNCC</sequence>
<evidence type="ECO:0000256" key="1">
    <source>
        <dbReference type="SAM" id="MobiDB-lite"/>
    </source>
</evidence>
<evidence type="ECO:0000313" key="3">
    <source>
        <dbReference type="Proteomes" id="UP001497623"/>
    </source>
</evidence>
<accession>A0AAV2SPX5</accession>
<organism evidence="2 3">
    <name type="scientific">Meganyctiphanes norvegica</name>
    <name type="common">Northern krill</name>
    <name type="synonym">Thysanopoda norvegica</name>
    <dbReference type="NCBI Taxonomy" id="48144"/>
    <lineage>
        <taxon>Eukaryota</taxon>
        <taxon>Metazoa</taxon>
        <taxon>Ecdysozoa</taxon>
        <taxon>Arthropoda</taxon>
        <taxon>Crustacea</taxon>
        <taxon>Multicrustacea</taxon>
        <taxon>Malacostraca</taxon>
        <taxon>Eumalacostraca</taxon>
        <taxon>Eucarida</taxon>
        <taxon>Euphausiacea</taxon>
        <taxon>Euphausiidae</taxon>
        <taxon>Meganyctiphanes</taxon>
    </lineage>
</organism>
<feature type="region of interest" description="Disordered" evidence="1">
    <location>
        <begin position="189"/>
        <end position="226"/>
    </location>
</feature>
<name>A0AAV2SPX5_MEGNR</name>
<gene>
    <name evidence="2" type="ORF">MNOR_LOCUS40101</name>
</gene>
<dbReference type="Proteomes" id="UP001497623">
    <property type="component" value="Unassembled WGS sequence"/>
</dbReference>
<feature type="compositionally biased region" description="Polar residues" evidence="1">
    <location>
        <begin position="190"/>
        <end position="211"/>
    </location>
</feature>
<dbReference type="EMBL" id="CAXKWB010115602">
    <property type="protein sequence ID" value="CAL4235793.1"/>
    <property type="molecule type" value="Genomic_DNA"/>
</dbReference>